<protein>
    <submittedName>
        <fullName evidence="1">Uncharacterized protein</fullName>
    </submittedName>
</protein>
<name>A0A2P2NTH3_RHIMU</name>
<sequence length="25" mass="3047">MYQIENFNKSFKLCTTIKREKPLIT</sequence>
<dbReference type="AlphaFoldDB" id="A0A2P2NTH3"/>
<proteinExistence type="predicted"/>
<accession>A0A2P2NTH3</accession>
<reference evidence="1" key="1">
    <citation type="submission" date="2018-02" db="EMBL/GenBank/DDBJ databases">
        <title>Rhizophora mucronata_Transcriptome.</title>
        <authorList>
            <person name="Meera S.P."/>
            <person name="Sreeshan A."/>
            <person name="Augustine A."/>
        </authorList>
    </citation>
    <scope>NUCLEOTIDE SEQUENCE</scope>
    <source>
        <tissue evidence="1">Leaf</tissue>
    </source>
</reference>
<dbReference type="EMBL" id="GGEC01065240">
    <property type="protein sequence ID" value="MBX45724.1"/>
    <property type="molecule type" value="Transcribed_RNA"/>
</dbReference>
<evidence type="ECO:0000313" key="1">
    <source>
        <dbReference type="EMBL" id="MBX45724.1"/>
    </source>
</evidence>
<organism evidence="1">
    <name type="scientific">Rhizophora mucronata</name>
    <name type="common">Asiatic mangrove</name>
    <dbReference type="NCBI Taxonomy" id="61149"/>
    <lineage>
        <taxon>Eukaryota</taxon>
        <taxon>Viridiplantae</taxon>
        <taxon>Streptophyta</taxon>
        <taxon>Embryophyta</taxon>
        <taxon>Tracheophyta</taxon>
        <taxon>Spermatophyta</taxon>
        <taxon>Magnoliopsida</taxon>
        <taxon>eudicotyledons</taxon>
        <taxon>Gunneridae</taxon>
        <taxon>Pentapetalae</taxon>
        <taxon>rosids</taxon>
        <taxon>fabids</taxon>
        <taxon>Malpighiales</taxon>
        <taxon>Rhizophoraceae</taxon>
        <taxon>Rhizophora</taxon>
    </lineage>
</organism>